<dbReference type="GO" id="GO:0005876">
    <property type="term" value="C:spindle microtubule"/>
    <property type="evidence" value="ECO:0007669"/>
    <property type="project" value="TreeGrafter"/>
</dbReference>
<feature type="coiled-coil region" evidence="1">
    <location>
        <begin position="341"/>
        <end position="422"/>
    </location>
</feature>
<feature type="region of interest" description="Disordered" evidence="2">
    <location>
        <begin position="236"/>
        <end position="256"/>
    </location>
</feature>
<dbReference type="InterPro" id="IPR042481">
    <property type="entry name" value="CCDC57"/>
</dbReference>
<protein>
    <submittedName>
        <fullName evidence="3">Uncharacterized protein</fullName>
    </submittedName>
</protein>
<feature type="region of interest" description="Disordered" evidence="2">
    <location>
        <begin position="617"/>
        <end position="638"/>
    </location>
</feature>
<evidence type="ECO:0000313" key="4">
    <source>
        <dbReference type="Proteomes" id="UP000019335"/>
    </source>
</evidence>
<feature type="compositionally biased region" description="Basic and acidic residues" evidence="2">
    <location>
        <begin position="505"/>
        <end position="518"/>
    </location>
</feature>
<keyword evidence="1" id="KW-0175">Coiled coil</keyword>
<dbReference type="AlphaFoldDB" id="W7TZY2"/>
<comment type="caution">
    <text evidence="3">The sequence shown here is derived from an EMBL/GenBank/DDBJ whole genome shotgun (WGS) entry which is preliminary data.</text>
</comment>
<dbReference type="GO" id="GO:0060271">
    <property type="term" value="P:cilium assembly"/>
    <property type="evidence" value="ECO:0007669"/>
    <property type="project" value="TreeGrafter"/>
</dbReference>
<name>W7TZY2_9STRA</name>
<feature type="compositionally biased region" description="Basic and acidic residues" evidence="2">
    <location>
        <begin position="548"/>
        <end position="569"/>
    </location>
</feature>
<feature type="region of interest" description="Disordered" evidence="2">
    <location>
        <begin position="21"/>
        <end position="114"/>
    </location>
</feature>
<reference evidence="3 4" key="1">
    <citation type="journal article" date="2014" name="Mol. Plant">
        <title>Chromosome Scale Genome Assembly and Transcriptome Profiling of Nannochloropsis gaditana in Nitrogen Depletion.</title>
        <authorList>
            <person name="Corteggiani Carpinelli E."/>
            <person name="Telatin A."/>
            <person name="Vitulo N."/>
            <person name="Forcato C."/>
            <person name="D'Angelo M."/>
            <person name="Schiavon R."/>
            <person name="Vezzi A."/>
            <person name="Giacometti G.M."/>
            <person name="Morosinotto T."/>
            <person name="Valle G."/>
        </authorList>
    </citation>
    <scope>NUCLEOTIDE SEQUENCE [LARGE SCALE GENOMIC DNA]</scope>
    <source>
        <strain evidence="3 4">B-31</strain>
    </source>
</reference>
<proteinExistence type="predicted"/>
<feature type="compositionally biased region" description="Basic and acidic residues" evidence="2">
    <location>
        <begin position="714"/>
        <end position="723"/>
    </location>
</feature>
<feature type="coiled-coil region" evidence="1">
    <location>
        <begin position="148"/>
        <end position="210"/>
    </location>
</feature>
<feature type="region of interest" description="Disordered" evidence="2">
    <location>
        <begin position="714"/>
        <end position="751"/>
    </location>
</feature>
<dbReference type="EMBL" id="AZIL01000698">
    <property type="protein sequence ID" value="EWM26241.1"/>
    <property type="molecule type" value="Genomic_DNA"/>
</dbReference>
<accession>W7TZY2</accession>
<feature type="compositionally biased region" description="Basic and acidic residues" evidence="2">
    <location>
        <begin position="526"/>
        <end position="539"/>
    </location>
</feature>
<evidence type="ECO:0000256" key="2">
    <source>
        <dbReference type="SAM" id="MobiDB-lite"/>
    </source>
</evidence>
<feature type="region of interest" description="Disordered" evidence="2">
    <location>
        <begin position="505"/>
        <end position="571"/>
    </location>
</feature>
<feature type="compositionally biased region" description="Low complexity" evidence="2">
    <location>
        <begin position="105"/>
        <end position="114"/>
    </location>
</feature>
<gene>
    <name evidence="3" type="ORF">Naga_100025g46</name>
</gene>
<dbReference type="PANTHER" id="PTHR46725">
    <property type="entry name" value="COILED-COIL DOMAIN-CONTAINING PROTEIN 57"/>
    <property type="match status" value="1"/>
</dbReference>
<dbReference type="Proteomes" id="UP000019335">
    <property type="component" value="Chromosome 9"/>
</dbReference>
<feature type="compositionally biased region" description="Basic and acidic residues" evidence="2">
    <location>
        <begin position="25"/>
        <end position="42"/>
    </location>
</feature>
<evidence type="ECO:0000313" key="3">
    <source>
        <dbReference type="EMBL" id="EWM26241.1"/>
    </source>
</evidence>
<organism evidence="3 4">
    <name type="scientific">Nannochloropsis gaditana</name>
    <dbReference type="NCBI Taxonomy" id="72520"/>
    <lineage>
        <taxon>Eukaryota</taxon>
        <taxon>Sar</taxon>
        <taxon>Stramenopiles</taxon>
        <taxon>Ochrophyta</taxon>
        <taxon>Eustigmatophyceae</taxon>
        <taxon>Eustigmatales</taxon>
        <taxon>Monodopsidaceae</taxon>
        <taxon>Nannochloropsis</taxon>
    </lineage>
</organism>
<evidence type="ECO:0000256" key="1">
    <source>
        <dbReference type="SAM" id="Coils"/>
    </source>
</evidence>
<dbReference type="GO" id="GO:0034451">
    <property type="term" value="C:centriolar satellite"/>
    <property type="evidence" value="ECO:0007669"/>
    <property type="project" value="TreeGrafter"/>
</dbReference>
<keyword evidence="4" id="KW-1185">Reference proteome</keyword>
<dbReference type="PANTHER" id="PTHR46725:SF1">
    <property type="entry name" value="COILED-COIL DOMAIN-CONTAINING PROTEIN 57"/>
    <property type="match status" value="1"/>
</dbReference>
<sequence length="814" mass="91132">MTLPRAEPSLANLPYMSSLLSGSLRQEKQQLHHDYRDHRDDAPPFFGASSTSTSPLRSIDRSKAPSNTGLNSVHHRYQCGDAPSIASYSPTHPHSVPSRPHLLDDSVPPASADPPLYDSSRLQSLIMSKEKELHDINQFRIHTLESLLKDRERALKENNDKIQGLKADFQYNLQLIEERDAELDRADATVAKLEDTVRAQAHESEALRQALAEAEQGSKRQAARIAADMEAAFARREQEMGQAAAEQGRKQEEELSRQHRAHIESLRQEWESEWLAKEEAWRERVDRLGEETSRMERERAAREQAVARGAELEAALQEQRGKFSALAAENKELRGHMHRLAARHEERMEELLRTLRAAETALEESQREAAAANASKERAHEQAIRDAVHKGEMRLSAAKDEVARAEERAGRADQALREVRREMEERMATRLREEDAREGLHAQEVERKEALLVKMKSQLWESEAEGRELTMRVGDLGKRIEEKDRELVRTREQLEQFRTLLVEERQESERRVAEEGQGRHPGGKTVEVEELKAELRASQREASTLRARAADLEDVARRSTPKGDERAARQQEAVLDDTLAARRTASLVEEGALVQENVRLRTIISDMRHEMERLTLADKGGRARSGQGRGQGGDREDHATAAGDEAVGVSIPFAATSTEGKLGNMLLSENRRLREENKKLSGTCEKLMGMSNELNARLNKLSTWTLQGGVEEARGIDGMEKGPVRAKGGKPRSLHRTDSPPPSAQASSREASLSIAGRSAAVATSKADYQAPGSFLASARETQGQKNALNRLRSRTAASGVAALRQKVRNYNER</sequence>
<dbReference type="GO" id="GO:0045931">
    <property type="term" value="P:positive regulation of mitotic cell cycle"/>
    <property type="evidence" value="ECO:0007669"/>
    <property type="project" value="TreeGrafter"/>
</dbReference>
<feature type="compositionally biased region" description="Basic and acidic residues" evidence="2">
    <location>
        <begin position="247"/>
        <end position="256"/>
    </location>
</feature>
<dbReference type="OrthoDB" id="568502at2759"/>
<dbReference type="GO" id="GO:0007020">
    <property type="term" value="P:microtubule nucleation"/>
    <property type="evidence" value="ECO:0007669"/>
    <property type="project" value="TreeGrafter"/>
</dbReference>